<dbReference type="SUPFAM" id="SSF56672">
    <property type="entry name" value="DNA/RNA polymerases"/>
    <property type="match status" value="1"/>
</dbReference>
<dbReference type="InterPro" id="IPR050951">
    <property type="entry name" value="Retrovirus_Pol_polyprotein"/>
</dbReference>
<dbReference type="PANTHER" id="PTHR37984">
    <property type="entry name" value="PROTEIN CBG26694"/>
    <property type="match status" value="1"/>
</dbReference>
<evidence type="ECO:0000256" key="7">
    <source>
        <dbReference type="SAM" id="MobiDB-lite"/>
    </source>
</evidence>
<dbReference type="Pfam" id="PF00665">
    <property type="entry name" value="rve"/>
    <property type="match status" value="1"/>
</dbReference>
<proteinExistence type="predicted"/>
<evidence type="ECO:0000256" key="1">
    <source>
        <dbReference type="ARBA" id="ARBA00022679"/>
    </source>
</evidence>
<sequence>NKPMEVGLLSQYKARQVNDMLHHDLIEPLRTPNLFNINLVKKKNNDWRFVVDFRGIIKLIQPQSHHIPHIDNLKNGFHQLILDKSSRYLTGFPTHLGIFQSSFFPFQMPLFPICFRIPRILKWLRSSIANILYDATSSFTWTEKHTDASIQGIKAALIQNDKPIAFASRTLKKSEIMYPPVQLEALGVVYALKQFTPFIYGKRTTVLTDQHNIKYIKSSNNTVADYLSRTVFNISTNTHTDNITEFENFKDVFPSIINYLQIPYNINNFGNHMDETEKLNYPNGIITWRGKSRYYVPKQLRFLLLTRWHEHPLLGNHFAFDKGSTCKTCIINKPTPPLQHSVQPKQIPLPPYPWHTISIDFMVINENNYILVLIDDFSKFVVLHSTTSMGTLTTINHLRNAFLLIGFPAVLKSDNGPAFISDQFKTFCQTYGIKQYNISPYNHQGNGIVERLNRSIRENKPGRKTQEYVLCTKDHLINEQYINTNTSGRLALLQFIKTQLINKESQPTAEFTKILAGTIVYKKIQTAHKNDEQYIGPYIVMEHIHGDSYLINRITQFKRPTGSPEKFYARFFKIAPAFIQGQSKEIQNTASNSNHPEITAESSSGLPEHFKRRRERPLNVQSNTLPETHPRSRGRPKK</sequence>
<keyword evidence="3" id="KW-0540">Nuclease</keyword>
<evidence type="ECO:0000256" key="5">
    <source>
        <dbReference type="ARBA" id="ARBA00022801"/>
    </source>
</evidence>
<name>A0AAF5I432_STRER</name>
<dbReference type="PROSITE" id="PS50994">
    <property type="entry name" value="INTEGRASE"/>
    <property type="match status" value="1"/>
</dbReference>
<dbReference type="InterPro" id="IPR001584">
    <property type="entry name" value="Integrase_cat-core"/>
</dbReference>
<feature type="region of interest" description="Disordered" evidence="7">
    <location>
        <begin position="587"/>
        <end position="638"/>
    </location>
</feature>
<keyword evidence="5" id="KW-0378">Hydrolase</keyword>
<dbReference type="GO" id="GO:0003964">
    <property type="term" value="F:RNA-directed DNA polymerase activity"/>
    <property type="evidence" value="ECO:0007669"/>
    <property type="project" value="UniProtKB-KW"/>
</dbReference>
<dbReference type="GO" id="GO:0003676">
    <property type="term" value="F:nucleic acid binding"/>
    <property type="evidence" value="ECO:0007669"/>
    <property type="project" value="InterPro"/>
</dbReference>
<organism evidence="9 10">
    <name type="scientific">Strongyloides stercoralis</name>
    <name type="common">Threadworm</name>
    <dbReference type="NCBI Taxonomy" id="6248"/>
    <lineage>
        <taxon>Eukaryota</taxon>
        <taxon>Metazoa</taxon>
        <taxon>Ecdysozoa</taxon>
        <taxon>Nematoda</taxon>
        <taxon>Chromadorea</taxon>
        <taxon>Rhabditida</taxon>
        <taxon>Tylenchina</taxon>
        <taxon>Panagrolaimomorpha</taxon>
        <taxon>Strongyloidoidea</taxon>
        <taxon>Strongyloididae</taxon>
        <taxon>Strongyloides</taxon>
    </lineage>
</organism>
<reference evidence="10" key="1">
    <citation type="submission" date="2024-02" db="UniProtKB">
        <authorList>
            <consortium name="WormBaseParasite"/>
        </authorList>
    </citation>
    <scope>IDENTIFICATION</scope>
</reference>
<evidence type="ECO:0000259" key="8">
    <source>
        <dbReference type="PROSITE" id="PS50994"/>
    </source>
</evidence>
<dbReference type="Pfam" id="PF17917">
    <property type="entry name" value="RT_RNaseH"/>
    <property type="match status" value="1"/>
</dbReference>
<feature type="domain" description="Integrase catalytic" evidence="8">
    <location>
        <begin position="349"/>
        <end position="505"/>
    </location>
</feature>
<dbReference type="GO" id="GO:0015074">
    <property type="term" value="P:DNA integration"/>
    <property type="evidence" value="ECO:0007669"/>
    <property type="project" value="InterPro"/>
</dbReference>
<protein>
    <recommendedName>
        <fullName evidence="8">Integrase catalytic domain-containing protein</fullName>
    </recommendedName>
</protein>
<evidence type="ECO:0000256" key="4">
    <source>
        <dbReference type="ARBA" id="ARBA00022759"/>
    </source>
</evidence>
<evidence type="ECO:0000313" key="9">
    <source>
        <dbReference type="Proteomes" id="UP000035681"/>
    </source>
</evidence>
<evidence type="ECO:0000256" key="3">
    <source>
        <dbReference type="ARBA" id="ARBA00022722"/>
    </source>
</evidence>
<dbReference type="SUPFAM" id="SSF53098">
    <property type="entry name" value="Ribonuclease H-like"/>
    <property type="match status" value="1"/>
</dbReference>
<feature type="compositionally biased region" description="Polar residues" evidence="7">
    <location>
        <begin position="587"/>
        <end position="605"/>
    </location>
</feature>
<keyword evidence="4" id="KW-0255">Endonuclease</keyword>
<dbReference type="Proteomes" id="UP000035681">
    <property type="component" value="Unplaced"/>
</dbReference>
<evidence type="ECO:0000313" key="10">
    <source>
        <dbReference type="WBParaSite" id="TCONS_00016243.p1"/>
    </source>
</evidence>
<dbReference type="InterPro" id="IPR012337">
    <property type="entry name" value="RNaseH-like_sf"/>
</dbReference>
<dbReference type="InterPro" id="IPR041373">
    <property type="entry name" value="RT_RNaseH"/>
</dbReference>
<keyword evidence="9" id="KW-1185">Reference proteome</keyword>
<keyword evidence="2" id="KW-0548">Nucleotidyltransferase</keyword>
<dbReference type="WBParaSite" id="TCONS_00016243.p1">
    <property type="protein sequence ID" value="TCONS_00016243.p1"/>
    <property type="gene ID" value="XLOC_010762"/>
</dbReference>
<dbReference type="InterPro" id="IPR043502">
    <property type="entry name" value="DNA/RNA_pol_sf"/>
</dbReference>
<evidence type="ECO:0000256" key="2">
    <source>
        <dbReference type="ARBA" id="ARBA00022695"/>
    </source>
</evidence>
<evidence type="ECO:0000256" key="6">
    <source>
        <dbReference type="ARBA" id="ARBA00022918"/>
    </source>
</evidence>
<dbReference type="GO" id="GO:0042575">
    <property type="term" value="C:DNA polymerase complex"/>
    <property type="evidence" value="ECO:0007669"/>
    <property type="project" value="UniProtKB-ARBA"/>
</dbReference>
<dbReference type="Gene3D" id="3.30.420.10">
    <property type="entry name" value="Ribonuclease H-like superfamily/Ribonuclease H"/>
    <property type="match status" value="1"/>
</dbReference>
<dbReference type="PANTHER" id="PTHR37984:SF15">
    <property type="entry name" value="INTEGRASE CATALYTIC DOMAIN-CONTAINING PROTEIN"/>
    <property type="match status" value="1"/>
</dbReference>
<dbReference type="GO" id="GO:0016787">
    <property type="term" value="F:hydrolase activity"/>
    <property type="evidence" value="ECO:0007669"/>
    <property type="project" value="UniProtKB-KW"/>
</dbReference>
<accession>A0AAF5I432</accession>
<dbReference type="Gene3D" id="3.10.10.10">
    <property type="entry name" value="HIV Type 1 Reverse Transcriptase, subunit A, domain 1"/>
    <property type="match status" value="1"/>
</dbReference>
<dbReference type="AlphaFoldDB" id="A0AAF5I432"/>
<dbReference type="GO" id="GO:0004519">
    <property type="term" value="F:endonuclease activity"/>
    <property type="evidence" value="ECO:0007669"/>
    <property type="project" value="UniProtKB-KW"/>
</dbReference>
<dbReference type="InterPro" id="IPR036397">
    <property type="entry name" value="RNaseH_sf"/>
</dbReference>
<keyword evidence="1" id="KW-0808">Transferase</keyword>
<keyword evidence="6" id="KW-0695">RNA-directed DNA polymerase</keyword>